<evidence type="ECO:0000313" key="2">
    <source>
        <dbReference type="EMBL" id="AVR47310.1"/>
    </source>
</evidence>
<evidence type="ECO:0000256" key="1">
    <source>
        <dbReference type="SAM" id="Phobius"/>
    </source>
</evidence>
<protein>
    <submittedName>
        <fullName evidence="2">Cytochrome C oxidase Cbb3</fullName>
    </submittedName>
</protein>
<evidence type="ECO:0000313" key="3">
    <source>
        <dbReference type="Proteomes" id="UP000241507"/>
    </source>
</evidence>
<name>A0A2R3ZAQ0_9FLAO</name>
<reference evidence="3" key="1">
    <citation type="submission" date="2018-03" db="EMBL/GenBank/DDBJ databases">
        <title>Gramella fulva sp. nov., isolated from a dry surface of tidal flat.</title>
        <authorList>
            <person name="Hwang S.H."/>
            <person name="Hwang W.M."/>
            <person name="Kang K."/>
            <person name="Ahn T.-Y."/>
        </authorList>
    </citation>
    <scope>NUCLEOTIDE SEQUENCE [LARGE SCALE GENOMIC DNA]</scope>
    <source>
        <strain evidence="3">SH35</strain>
    </source>
</reference>
<dbReference type="KEGG" id="grs:C7S20_03235"/>
<keyword evidence="1" id="KW-1133">Transmembrane helix</keyword>
<accession>A0A2R3ZAQ0</accession>
<sequence length="149" mass="17106">MKINWGTGIVLGMTGFIGFIMFFVVQMLGSKDFDHDLVTEDYYGAELHYQQDINAEENAFGLSEKVKVERSDNGWLITFPKEVKAEDIVGKVTLYRPSDKKLDFTVSLTKMQANQVLVQADKLLAGRWNMNIAWTSNNKDYLVRKELSW</sequence>
<keyword evidence="3" id="KW-1185">Reference proteome</keyword>
<gene>
    <name evidence="2" type="ORF">C7S20_03235</name>
</gene>
<keyword evidence="1" id="KW-0812">Transmembrane</keyword>
<dbReference type="EMBL" id="CP028136">
    <property type="protein sequence ID" value="AVR47310.1"/>
    <property type="molecule type" value="Genomic_DNA"/>
</dbReference>
<dbReference type="InterPro" id="IPR008620">
    <property type="entry name" value="FixH"/>
</dbReference>
<dbReference type="OrthoDB" id="1493774at2"/>
<feature type="transmembrane region" description="Helical" evidence="1">
    <location>
        <begin position="6"/>
        <end position="25"/>
    </location>
</feature>
<dbReference type="Proteomes" id="UP000241507">
    <property type="component" value="Chromosome"/>
</dbReference>
<dbReference type="Pfam" id="PF05751">
    <property type="entry name" value="FixH"/>
    <property type="match status" value="1"/>
</dbReference>
<organism evidence="2 3">
    <name type="scientific">Christiangramia fulva</name>
    <dbReference type="NCBI Taxonomy" id="2126553"/>
    <lineage>
        <taxon>Bacteria</taxon>
        <taxon>Pseudomonadati</taxon>
        <taxon>Bacteroidota</taxon>
        <taxon>Flavobacteriia</taxon>
        <taxon>Flavobacteriales</taxon>
        <taxon>Flavobacteriaceae</taxon>
        <taxon>Christiangramia</taxon>
    </lineage>
</organism>
<proteinExistence type="predicted"/>
<keyword evidence="1" id="KW-0472">Membrane</keyword>
<dbReference type="AlphaFoldDB" id="A0A2R3ZAQ0"/>